<name>A0A1R1PCJ2_ZANCU</name>
<dbReference type="PANTHER" id="PTHR10615">
    <property type="entry name" value="HISTONE ACETYLTRANSFERASE"/>
    <property type="match status" value="1"/>
</dbReference>
<gene>
    <name evidence="15" type="ORF">AX774_g7931</name>
</gene>
<evidence type="ECO:0000256" key="6">
    <source>
        <dbReference type="ARBA" id="ARBA00023163"/>
    </source>
</evidence>
<feature type="compositionally biased region" description="Acidic residues" evidence="13">
    <location>
        <begin position="207"/>
        <end position="223"/>
    </location>
</feature>
<organism evidence="15 16">
    <name type="scientific">Zancudomyces culisetae</name>
    <name type="common">Gut fungus</name>
    <name type="synonym">Smittium culisetae</name>
    <dbReference type="NCBI Taxonomy" id="1213189"/>
    <lineage>
        <taxon>Eukaryota</taxon>
        <taxon>Fungi</taxon>
        <taxon>Fungi incertae sedis</taxon>
        <taxon>Zoopagomycota</taxon>
        <taxon>Kickxellomycotina</taxon>
        <taxon>Harpellomycetes</taxon>
        <taxon>Harpellales</taxon>
        <taxon>Legeriomycetaceae</taxon>
        <taxon>Zancudomyces</taxon>
    </lineage>
</organism>
<proteinExistence type="predicted"/>
<dbReference type="InterPro" id="IPR016181">
    <property type="entry name" value="Acyl_CoA_acyltransferase"/>
</dbReference>
<dbReference type="InterPro" id="IPR016197">
    <property type="entry name" value="Chromo-like_dom_sf"/>
</dbReference>
<reference evidence="16" key="1">
    <citation type="submission" date="2017-01" db="EMBL/GenBank/DDBJ databases">
        <authorList>
            <person name="Wang Y."/>
            <person name="White M."/>
            <person name="Kvist S."/>
            <person name="Moncalvo J.-M."/>
        </authorList>
    </citation>
    <scope>NUCLEOTIDE SEQUENCE [LARGE SCALE GENOMIC DNA]</scope>
    <source>
        <strain evidence="16">COL-18-3</strain>
    </source>
</reference>
<dbReference type="AlphaFoldDB" id="A0A1R1PCJ2"/>
<dbReference type="Pfam" id="PF11717">
    <property type="entry name" value="Tudor-knot"/>
    <property type="match status" value="1"/>
</dbReference>
<feature type="region of interest" description="Disordered" evidence="13">
    <location>
        <begin position="148"/>
        <end position="248"/>
    </location>
</feature>
<dbReference type="OrthoDB" id="787137at2759"/>
<comment type="catalytic activity">
    <reaction evidence="8">
        <text>2-hydroxyisobutanoyl-CoA + L-lysyl-[protein] = N(6)-(2-hydroxyisobutanoyl)-L-lysyl-[protein] + CoA + H(+)</text>
        <dbReference type="Rhea" id="RHEA:24180"/>
        <dbReference type="Rhea" id="RHEA-COMP:9752"/>
        <dbReference type="Rhea" id="RHEA-COMP:15921"/>
        <dbReference type="ChEBI" id="CHEBI:15378"/>
        <dbReference type="ChEBI" id="CHEBI:29969"/>
        <dbReference type="ChEBI" id="CHEBI:57287"/>
        <dbReference type="ChEBI" id="CHEBI:131780"/>
        <dbReference type="ChEBI" id="CHEBI:144968"/>
    </reaction>
    <physiologicalReaction direction="left-to-right" evidence="8">
        <dbReference type="Rhea" id="RHEA:24181"/>
    </physiologicalReaction>
</comment>
<feature type="active site" description="Proton donor/acceptor" evidence="12">
    <location>
        <position position="323"/>
    </location>
</feature>
<dbReference type="FunFam" id="1.10.10.10:FF:000022">
    <property type="entry name" value="Histone acetyltransferase"/>
    <property type="match status" value="1"/>
</dbReference>
<evidence type="ECO:0000256" key="7">
    <source>
        <dbReference type="ARBA" id="ARBA00023204"/>
    </source>
</evidence>
<dbReference type="Gene3D" id="3.40.630.30">
    <property type="match status" value="1"/>
</dbReference>
<keyword evidence="4" id="KW-0805">Transcription regulation</keyword>
<evidence type="ECO:0000256" key="10">
    <source>
        <dbReference type="ARBA" id="ARBA00047787"/>
    </source>
</evidence>
<dbReference type="GO" id="GO:0006355">
    <property type="term" value="P:regulation of DNA-templated transcription"/>
    <property type="evidence" value="ECO:0007669"/>
    <property type="project" value="InterPro"/>
</dbReference>
<evidence type="ECO:0000313" key="15">
    <source>
        <dbReference type="EMBL" id="OMH78673.1"/>
    </source>
</evidence>
<evidence type="ECO:0000256" key="11">
    <source>
        <dbReference type="ARBA" id="ARBA00048940"/>
    </source>
</evidence>
<keyword evidence="1 15" id="KW-0808">Transferase</keyword>
<dbReference type="InterPro" id="IPR050603">
    <property type="entry name" value="MYST_HAT"/>
</dbReference>
<dbReference type="InterPro" id="IPR025995">
    <property type="entry name" value="Tudor-knot"/>
</dbReference>
<comment type="catalytic activity">
    <reaction evidence="11">
        <text>L-lysyl-[histone] + acetyl-CoA = N(6)-acetyl-L-lysyl-[histone] + CoA + H(+)</text>
        <dbReference type="Rhea" id="RHEA:21992"/>
        <dbReference type="Rhea" id="RHEA-COMP:9845"/>
        <dbReference type="Rhea" id="RHEA-COMP:11338"/>
        <dbReference type="ChEBI" id="CHEBI:15378"/>
        <dbReference type="ChEBI" id="CHEBI:29969"/>
        <dbReference type="ChEBI" id="CHEBI:57287"/>
        <dbReference type="ChEBI" id="CHEBI:57288"/>
        <dbReference type="ChEBI" id="CHEBI:61930"/>
        <dbReference type="EC" id="2.3.1.48"/>
    </reaction>
    <physiologicalReaction direction="left-to-right" evidence="11">
        <dbReference type="Rhea" id="RHEA:21993"/>
    </physiologicalReaction>
</comment>
<evidence type="ECO:0000256" key="9">
    <source>
        <dbReference type="ARBA" id="ARBA00047752"/>
    </source>
</evidence>
<evidence type="ECO:0000256" key="4">
    <source>
        <dbReference type="ARBA" id="ARBA00023015"/>
    </source>
</evidence>
<comment type="caution">
    <text evidence="15">The sequence shown here is derived from an EMBL/GenBank/DDBJ whole genome shotgun (WGS) entry which is preliminary data.</text>
</comment>
<keyword evidence="5" id="KW-0010">Activator</keyword>
<dbReference type="Proteomes" id="UP000188320">
    <property type="component" value="Unassembled WGS sequence"/>
</dbReference>
<evidence type="ECO:0000256" key="3">
    <source>
        <dbReference type="ARBA" id="ARBA00022853"/>
    </source>
</evidence>
<evidence type="ECO:0000256" key="8">
    <source>
        <dbReference type="ARBA" id="ARBA00047557"/>
    </source>
</evidence>
<evidence type="ECO:0000256" key="12">
    <source>
        <dbReference type="PIRSR" id="PIRSR602717-51"/>
    </source>
</evidence>
<comment type="catalytic activity">
    <reaction evidence="9">
        <text>(2E)-butenoyl-CoA + L-lysyl-[protein] = N(6)-(2E)-butenoyl-L-lysyl-[protein] + CoA + H(+)</text>
        <dbReference type="Rhea" id="RHEA:53908"/>
        <dbReference type="Rhea" id="RHEA-COMP:9752"/>
        <dbReference type="Rhea" id="RHEA-COMP:13707"/>
        <dbReference type="ChEBI" id="CHEBI:15378"/>
        <dbReference type="ChEBI" id="CHEBI:29969"/>
        <dbReference type="ChEBI" id="CHEBI:57287"/>
        <dbReference type="ChEBI" id="CHEBI:57332"/>
        <dbReference type="ChEBI" id="CHEBI:137954"/>
    </reaction>
    <physiologicalReaction direction="left-to-right" evidence="9">
        <dbReference type="Rhea" id="RHEA:53909"/>
    </physiologicalReaction>
</comment>
<dbReference type="Gene3D" id="2.30.30.140">
    <property type="match status" value="1"/>
</dbReference>
<comment type="catalytic activity">
    <reaction evidence="10">
        <text>L-lysyl-[protein] + acetyl-CoA = N(6)-acetyl-L-lysyl-[protein] + CoA + H(+)</text>
        <dbReference type="Rhea" id="RHEA:45948"/>
        <dbReference type="Rhea" id="RHEA-COMP:9752"/>
        <dbReference type="Rhea" id="RHEA-COMP:10731"/>
        <dbReference type="ChEBI" id="CHEBI:15378"/>
        <dbReference type="ChEBI" id="CHEBI:29969"/>
        <dbReference type="ChEBI" id="CHEBI:57287"/>
        <dbReference type="ChEBI" id="CHEBI:57288"/>
        <dbReference type="ChEBI" id="CHEBI:61930"/>
    </reaction>
    <physiologicalReaction direction="left-to-right" evidence="10">
        <dbReference type="Rhea" id="RHEA:45949"/>
    </physiologicalReaction>
</comment>
<feature type="compositionally biased region" description="Acidic residues" evidence="13">
    <location>
        <begin position="180"/>
        <end position="190"/>
    </location>
</feature>
<evidence type="ECO:0000256" key="5">
    <source>
        <dbReference type="ARBA" id="ARBA00023159"/>
    </source>
</evidence>
<dbReference type="Pfam" id="PF01853">
    <property type="entry name" value="MOZ_SAS"/>
    <property type="match status" value="1"/>
</dbReference>
<keyword evidence="6" id="KW-0804">Transcription</keyword>
<evidence type="ECO:0000313" key="16">
    <source>
        <dbReference type="Proteomes" id="UP000188320"/>
    </source>
</evidence>
<dbReference type="InterPro" id="IPR002717">
    <property type="entry name" value="HAT_MYST-type"/>
</dbReference>
<keyword evidence="2" id="KW-0227">DNA damage</keyword>
<feature type="domain" description="MYST-type HAT" evidence="14">
    <location>
        <begin position="94"/>
        <end position="423"/>
    </location>
</feature>
<keyword evidence="7" id="KW-0234">DNA repair</keyword>
<dbReference type="SUPFAM" id="SSF55729">
    <property type="entry name" value="Acyl-CoA N-acyltransferases (Nat)"/>
    <property type="match status" value="1"/>
</dbReference>
<evidence type="ECO:0000259" key="14">
    <source>
        <dbReference type="PROSITE" id="PS51726"/>
    </source>
</evidence>
<evidence type="ECO:0000256" key="13">
    <source>
        <dbReference type="SAM" id="MobiDB-lite"/>
    </source>
</evidence>
<evidence type="ECO:0000256" key="2">
    <source>
        <dbReference type="ARBA" id="ARBA00022763"/>
    </source>
</evidence>
<evidence type="ECO:0000256" key="1">
    <source>
        <dbReference type="ARBA" id="ARBA00022679"/>
    </source>
</evidence>
<dbReference type="EMBL" id="LSSK01001862">
    <property type="protein sequence ID" value="OMH78673.1"/>
    <property type="molecule type" value="Genomic_DNA"/>
</dbReference>
<keyword evidence="16" id="KW-1185">Reference proteome</keyword>
<dbReference type="PROSITE" id="PS51726">
    <property type="entry name" value="MYST_HAT"/>
    <property type="match status" value="1"/>
</dbReference>
<dbReference type="GO" id="GO:0004402">
    <property type="term" value="F:histone acetyltransferase activity"/>
    <property type="evidence" value="ECO:0007669"/>
    <property type="project" value="InterPro"/>
</dbReference>
<dbReference type="SMART" id="SM00298">
    <property type="entry name" value="CHROMO"/>
    <property type="match status" value="1"/>
</dbReference>
<accession>A0A1R1PCJ2</accession>
<protein>
    <submittedName>
        <fullName evidence="15">Histone acetyltransferase ESA1</fullName>
    </submittedName>
</protein>
<dbReference type="SUPFAM" id="SSF54160">
    <property type="entry name" value="Chromo domain-like"/>
    <property type="match status" value="1"/>
</dbReference>
<dbReference type="InterPro" id="IPR000953">
    <property type="entry name" value="Chromo/chromo_shadow_dom"/>
</dbReference>
<dbReference type="PANTHER" id="PTHR10615:SF218">
    <property type="entry name" value="HISTONE ACETYLTRANSFERASE ESA1"/>
    <property type="match status" value="1"/>
</dbReference>
<keyword evidence="3" id="KW-0156">Chromatin regulator</keyword>
<sequence>MAVSTPTKTGAVKDSGQLAVKIDHVDNLIVGCKPYVEKDGECRQAEVLAIKEVTNTEFYRAAAKGLRIQKQAKGGQENKGQTVEKKEVEKEIRKKVKQFYVHYVGFNKRLDEWVKESKIDLAKPVEFPKNKKLRIGINIKDGDKAETKSTILKDRGASQGGTGDNKSAEKRKKKRKHAEEPEEEGEEIPDDSVYTRGVQKKESDLNQGEEGEEEEEEGAEEGAEGGQGRNSNRNRRPTVTGGGGGWKEAKDILSESMSAEQVFSGSQDIVLRRYFSKEKESAENYNLACILTLPQHQRFGYGRLLIQFSYELTKIEGKVGSPEKPLSDLGLLSYRRYWAEVLVELLLSIASTTTSSCATITIDEISKLTAFTCQDILHALFSIDAIKYYHGQHAIVFSDAVVETYQKSKKRRKIDPARIKWIPPTFTSLDLRFI</sequence>